<comment type="caution">
    <text evidence="1">The sequence shown here is derived from an EMBL/GenBank/DDBJ whole genome shotgun (WGS) entry which is preliminary data.</text>
</comment>
<reference evidence="1" key="2">
    <citation type="submission" date="2020-06" db="EMBL/GenBank/DDBJ databases">
        <authorList>
            <person name="Sheffer M."/>
        </authorList>
    </citation>
    <scope>NUCLEOTIDE SEQUENCE</scope>
</reference>
<gene>
    <name evidence="1" type="ORF">HNY73_010441</name>
</gene>
<reference evidence="1" key="1">
    <citation type="journal article" date="2020" name="bioRxiv">
        <title>Chromosome-level reference genome of the European wasp spider Argiope bruennichi: a resource for studies on range expansion and evolutionary adaptation.</title>
        <authorList>
            <person name="Sheffer M.M."/>
            <person name="Hoppe A."/>
            <person name="Krehenwinkel H."/>
            <person name="Uhl G."/>
            <person name="Kuss A.W."/>
            <person name="Jensen L."/>
            <person name="Jensen C."/>
            <person name="Gillespie R.G."/>
            <person name="Hoff K.J."/>
            <person name="Prost S."/>
        </authorList>
    </citation>
    <scope>NUCLEOTIDE SEQUENCE</scope>
</reference>
<dbReference type="EMBL" id="JABXBU010000030">
    <property type="protein sequence ID" value="KAF8784820.1"/>
    <property type="molecule type" value="Genomic_DNA"/>
</dbReference>
<sequence length="185" mass="21199">MDQFEAWTMDRRNEIKSITVSDVGRKDLKIEILIGADVAGALLTGKIRKLENRLVAVESLLGCTAMERINYYTSESNVSMPSVITSMLVQSNDIENLLKLEVLGITDSKEYRSDVELQEAAWDHFHITLKRTDDRYEVFLTWIDEKYKLPSNREVAKKRLISTTKKLMLQDKTDAYNVGVDASYN</sequence>
<name>A0A8T0F5Y0_ARGBR</name>
<keyword evidence="2" id="KW-1185">Reference proteome</keyword>
<accession>A0A8T0F5Y0</accession>
<dbReference type="AlphaFoldDB" id="A0A8T0F5Y0"/>
<evidence type="ECO:0000313" key="1">
    <source>
        <dbReference type="EMBL" id="KAF8784820.1"/>
    </source>
</evidence>
<organism evidence="1 2">
    <name type="scientific">Argiope bruennichi</name>
    <name type="common">Wasp spider</name>
    <name type="synonym">Aranea bruennichi</name>
    <dbReference type="NCBI Taxonomy" id="94029"/>
    <lineage>
        <taxon>Eukaryota</taxon>
        <taxon>Metazoa</taxon>
        <taxon>Ecdysozoa</taxon>
        <taxon>Arthropoda</taxon>
        <taxon>Chelicerata</taxon>
        <taxon>Arachnida</taxon>
        <taxon>Araneae</taxon>
        <taxon>Araneomorphae</taxon>
        <taxon>Entelegynae</taxon>
        <taxon>Araneoidea</taxon>
        <taxon>Araneidae</taxon>
        <taxon>Argiope</taxon>
    </lineage>
</organism>
<evidence type="ECO:0000313" key="2">
    <source>
        <dbReference type="Proteomes" id="UP000807504"/>
    </source>
</evidence>
<proteinExistence type="predicted"/>
<dbReference type="Proteomes" id="UP000807504">
    <property type="component" value="Unassembled WGS sequence"/>
</dbReference>
<protein>
    <submittedName>
        <fullName evidence="1">Uncharacterized protein</fullName>
    </submittedName>
</protein>